<proteinExistence type="predicted"/>
<dbReference type="Gramene" id="mRNA:HanXRQr2_Chr03g0120411">
    <property type="protein sequence ID" value="mRNA:HanXRQr2_Chr03g0120411"/>
    <property type="gene ID" value="HanXRQr2_Chr03g0120411"/>
</dbReference>
<dbReference type="InterPro" id="IPR004853">
    <property type="entry name" value="Sugar_P_trans_dom"/>
</dbReference>
<dbReference type="Pfam" id="PF03151">
    <property type="entry name" value="TPT"/>
    <property type="match status" value="1"/>
</dbReference>
<evidence type="ECO:0000313" key="2">
    <source>
        <dbReference type="EMBL" id="KAF5815199.1"/>
    </source>
</evidence>
<gene>
    <name evidence="2" type="ORF">HanXRQr2_Chr03g0120411</name>
</gene>
<organism evidence="2 3">
    <name type="scientific">Helianthus annuus</name>
    <name type="common">Common sunflower</name>
    <dbReference type="NCBI Taxonomy" id="4232"/>
    <lineage>
        <taxon>Eukaryota</taxon>
        <taxon>Viridiplantae</taxon>
        <taxon>Streptophyta</taxon>
        <taxon>Embryophyta</taxon>
        <taxon>Tracheophyta</taxon>
        <taxon>Spermatophyta</taxon>
        <taxon>Magnoliopsida</taxon>
        <taxon>eudicotyledons</taxon>
        <taxon>Gunneridae</taxon>
        <taxon>Pentapetalae</taxon>
        <taxon>asterids</taxon>
        <taxon>campanulids</taxon>
        <taxon>Asterales</taxon>
        <taxon>Asteraceae</taxon>
        <taxon>Asteroideae</taxon>
        <taxon>Heliantheae alliance</taxon>
        <taxon>Heliantheae</taxon>
        <taxon>Helianthus</taxon>
    </lineage>
</organism>
<reference evidence="2" key="2">
    <citation type="submission" date="2020-06" db="EMBL/GenBank/DDBJ databases">
        <title>Helianthus annuus Genome sequencing and assembly Release 2.</title>
        <authorList>
            <person name="Gouzy J."/>
            <person name="Langlade N."/>
            <person name="Munos S."/>
        </authorList>
    </citation>
    <scope>NUCLEOTIDE SEQUENCE</scope>
    <source>
        <tissue evidence="2">Leaves</tissue>
    </source>
</reference>
<feature type="domain" description="Sugar phosphate transporter" evidence="1">
    <location>
        <begin position="50"/>
        <end position="100"/>
    </location>
</feature>
<comment type="caution">
    <text evidence="2">The sequence shown here is derived from an EMBL/GenBank/DDBJ whole genome shotgun (WGS) entry which is preliminary data.</text>
</comment>
<dbReference type="Proteomes" id="UP000215914">
    <property type="component" value="Unassembled WGS sequence"/>
</dbReference>
<reference evidence="2" key="1">
    <citation type="journal article" date="2017" name="Nature">
        <title>The sunflower genome provides insights into oil metabolism, flowering and Asterid evolution.</title>
        <authorList>
            <person name="Badouin H."/>
            <person name="Gouzy J."/>
            <person name="Grassa C.J."/>
            <person name="Murat F."/>
            <person name="Staton S.E."/>
            <person name="Cottret L."/>
            <person name="Lelandais-Briere C."/>
            <person name="Owens G.L."/>
            <person name="Carrere S."/>
            <person name="Mayjonade B."/>
            <person name="Legrand L."/>
            <person name="Gill N."/>
            <person name="Kane N.C."/>
            <person name="Bowers J.E."/>
            <person name="Hubner S."/>
            <person name="Bellec A."/>
            <person name="Berard A."/>
            <person name="Berges H."/>
            <person name="Blanchet N."/>
            <person name="Boniface M.C."/>
            <person name="Brunel D."/>
            <person name="Catrice O."/>
            <person name="Chaidir N."/>
            <person name="Claudel C."/>
            <person name="Donnadieu C."/>
            <person name="Faraut T."/>
            <person name="Fievet G."/>
            <person name="Helmstetter N."/>
            <person name="King M."/>
            <person name="Knapp S.J."/>
            <person name="Lai Z."/>
            <person name="Le Paslier M.C."/>
            <person name="Lippi Y."/>
            <person name="Lorenzon L."/>
            <person name="Mandel J.R."/>
            <person name="Marage G."/>
            <person name="Marchand G."/>
            <person name="Marquand E."/>
            <person name="Bret-Mestries E."/>
            <person name="Morien E."/>
            <person name="Nambeesan S."/>
            <person name="Nguyen T."/>
            <person name="Pegot-Espagnet P."/>
            <person name="Pouilly N."/>
            <person name="Raftis F."/>
            <person name="Sallet E."/>
            <person name="Schiex T."/>
            <person name="Thomas J."/>
            <person name="Vandecasteele C."/>
            <person name="Vares D."/>
            <person name="Vear F."/>
            <person name="Vautrin S."/>
            <person name="Crespi M."/>
            <person name="Mangin B."/>
            <person name="Burke J.M."/>
            <person name="Salse J."/>
            <person name="Munos S."/>
            <person name="Vincourt P."/>
            <person name="Rieseberg L.H."/>
            <person name="Langlade N.B."/>
        </authorList>
    </citation>
    <scope>NUCLEOTIDE SEQUENCE</scope>
    <source>
        <tissue evidence="2">Leaves</tissue>
    </source>
</reference>
<protein>
    <submittedName>
        <fullName evidence="2">Sugar phosphate transporter domain-containing protein</fullName>
    </submittedName>
</protein>
<name>A0A9K3JHN1_HELAN</name>
<dbReference type="AlphaFoldDB" id="A0A9K3JHN1"/>
<dbReference type="EMBL" id="MNCJ02000318">
    <property type="protein sequence ID" value="KAF5815199.1"/>
    <property type="molecule type" value="Genomic_DNA"/>
</dbReference>
<evidence type="ECO:0000313" key="3">
    <source>
        <dbReference type="Proteomes" id="UP000215914"/>
    </source>
</evidence>
<accession>A0A9K3JHN1</accession>
<evidence type="ECO:0000259" key="1">
    <source>
        <dbReference type="Pfam" id="PF03151"/>
    </source>
</evidence>
<sequence length="104" mass="11985">MGFVKFCVFIHGFCLRNYIQFWVCKILCFIHGFCIKIDVQYGFCEILCFYTWVVLAHKIGHVAATVSMSKLAVSFTHIIKSGEPAFSVLVSRFILGDSMYSRLW</sequence>
<keyword evidence="3" id="KW-1185">Reference proteome</keyword>